<dbReference type="InterPro" id="IPR009081">
    <property type="entry name" value="PP-bd_ACP"/>
</dbReference>
<proteinExistence type="inferred from homology"/>
<dbReference type="Gene3D" id="1.10.1200.10">
    <property type="entry name" value="ACP-like"/>
    <property type="match status" value="1"/>
</dbReference>
<keyword evidence="1" id="KW-0596">Phosphopantetheine</keyword>
<dbReference type="PROSITE" id="PS50075">
    <property type="entry name" value="CARRIER"/>
    <property type="match status" value="1"/>
</dbReference>
<keyword evidence="2" id="KW-0597">Phosphoprotein</keyword>
<dbReference type="InterPro" id="IPR042099">
    <property type="entry name" value="ANL_N_sf"/>
</dbReference>
<dbReference type="InterPro" id="IPR001242">
    <property type="entry name" value="Condensation_dom"/>
</dbReference>
<evidence type="ECO:0000256" key="2">
    <source>
        <dbReference type="ARBA" id="ARBA00022553"/>
    </source>
</evidence>
<dbReference type="InterPro" id="IPR045851">
    <property type="entry name" value="AMP-bd_C_sf"/>
</dbReference>
<dbReference type="Gene3D" id="3.30.559.30">
    <property type="entry name" value="Nonribosomal peptide synthetase, condensation domain"/>
    <property type="match status" value="1"/>
</dbReference>
<reference evidence="7 8" key="1">
    <citation type="submission" date="2017-12" db="EMBL/GenBank/DDBJ databases">
        <authorList>
            <consortium name="DOE Joint Genome Institute"/>
            <person name="Haridas S."/>
            <person name="Kjaerbolling I."/>
            <person name="Vesth T.C."/>
            <person name="Frisvad J.C."/>
            <person name="Nybo J.L."/>
            <person name="Theobald S."/>
            <person name="Kuo A."/>
            <person name="Bowyer P."/>
            <person name="Matsuda Y."/>
            <person name="Mondo S."/>
            <person name="Lyhne E.K."/>
            <person name="Kogle M.E."/>
            <person name="Clum A."/>
            <person name="Lipzen A."/>
            <person name="Salamov A."/>
            <person name="Ngan C.Y."/>
            <person name="Daum C."/>
            <person name="Chiniquy J."/>
            <person name="Barry K."/>
            <person name="LaButti K."/>
            <person name="Simmons B.A."/>
            <person name="Magnuson J.K."/>
            <person name="Mortensen U.H."/>
            <person name="Larsen T.O."/>
            <person name="Grigoriev I.V."/>
            <person name="Baker S.E."/>
            <person name="Andersen M.R."/>
            <person name="Nordberg H.P."/>
            <person name="Cantor M.N."/>
            <person name="Hua S.X."/>
        </authorList>
    </citation>
    <scope>NUCLEOTIDE SEQUENCE [LARGE SCALE GENOMIC DNA]</scope>
    <source>
        <strain evidence="7 8">CBS 102.13</strain>
    </source>
</reference>
<dbReference type="GeneID" id="36523989"/>
<feature type="domain" description="Carrier" evidence="6">
    <location>
        <begin position="930"/>
        <end position="1006"/>
    </location>
</feature>
<dbReference type="PROSITE" id="PS00455">
    <property type="entry name" value="AMP_BINDING"/>
    <property type="match status" value="1"/>
</dbReference>
<keyword evidence="8" id="KW-1185">Reference proteome</keyword>
<dbReference type="InterPro" id="IPR000873">
    <property type="entry name" value="AMP-dep_synth/lig_dom"/>
</dbReference>
<dbReference type="InterPro" id="IPR036396">
    <property type="entry name" value="Cyt_P450_sf"/>
</dbReference>
<dbReference type="GO" id="GO:0016705">
    <property type="term" value="F:oxidoreductase activity, acting on paired donors, with incorporation or reduction of molecular oxygen"/>
    <property type="evidence" value="ECO:0007669"/>
    <property type="project" value="InterPro"/>
</dbReference>
<dbReference type="OrthoDB" id="416786at2759"/>
<dbReference type="SUPFAM" id="SSF48264">
    <property type="entry name" value="Cytochrome P450"/>
    <property type="match status" value="1"/>
</dbReference>
<dbReference type="Pfam" id="PF00550">
    <property type="entry name" value="PP-binding"/>
    <property type="match status" value="1"/>
</dbReference>
<dbReference type="Gene3D" id="3.40.50.12780">
    <property type="entry name" value="N-terminal domain of ligase-like"/>
    <property type="match status" value="1"/>
</dbReference>
<dbReference type="PROSITE" id="PS00012">
    <property type="entry name" value="PHOSPHOPANTETHEINE"/>
    <property type="match status" value="1"/>
</dbReference>
<dbReference type="InterPro" id="IPR006162">
    <property type="entry name" value="Ppantetheine_attach_site"/>
</dbReference>
<evidence type="ECO:0000256" key="3">
    <source>
        <dbReference type="ARBA" id="ARBA00022598"/>
    </source>
</evidence>
<comment type="similarity">
    <text evidence="4">Belongs to the NRP synthetase family.</text>
</comment>
<dbReference type="Proteomes" id="UP000234585">
    <property type="component" value="Unassembled WGS sequence"/>
</dbReference>
<evidence type="ECO:0000256" key="4">
    <source>
        <dbReference type="ARBA" id="ARBA00029454"/>
    </source>
</evidence>
<dbReference type="SUPFAM" id="SSF56801">
    <property type="entry name" value="Acetyl-CoA synthetase-like"/>
    <property type="match status" value="1"/>
</dbReference>
<dbReference type="SUPFAM" id="SSF52777">
    <property type="entry name" value="CoA-dependent acyltransferases"/>
    <property type="match status" value="3"/>
</dbReference>
<dbReference type="GO" id="GO:0043041">
    <property type="term" value="P:amino acid activation for nonribosomal peptide biosynthetic process"/>
    <property type="evidence" value="ECO:0007669"/>
    <property type="project" value="TreeGrafter"/>
</dbReference>
<dbReference type="CDD" id="cd05918">
    <property type="entry name" value="A_NRPS_SidN3_like"/>
    <property type="match status" value="1"/>
</dbReference>
<dbReference type="InterPro" id="IPR023213">
    <property type="entry name" value="CAT-like_dom_sf"/>
</dbReference>
<dbReference type="GO" id="GO:0004497">
    <property type="term" value="F:monooxygenase activity"/>
    <property type="evidence" value="ECO:0007669"/>
    <property type="project" value="InterPro"/>
</dbReference>
<evidence type="ECO:0000313" key="7">
    <source>
        <dbReference type="EMBL" id="PLB35226.1"/>
    </source>
</evidence>
<evidence type="ECO:0000256" key="5">
    <source>
        <dbReference type="SAM" id="MobiDB-lite"/>
    </source>
</evidence>
<dbReference type="Pfam" id="PF00501">
    <property type="entry name" value="AMP-binding"/>
    <property type="match status" value="1"/>
</dbReference>
<dbReference type="GO" id="GO:0005506">
    <property type="term" value="F:iron ion binding"/>
    <property type="evidence" value="ECO:0007669"/>
    <property type="project" value="InterPro"/>
</dbReference>
<dbReference type="STRING" id="41067.A0A2I2F3S8"/>
<dbReference type="Pfam" id="PF00668">
    <property type="entry name" value="Condensation"/>
    <property type="match status" value="1"/>
</dbReference>
<keyword evidence="3" id="KW-0436">Ligase</keyword>
<evidence type="ECO:0000256" key="1">
    <source>
        <dbReference type="ARBA" id="ARBA00022450"/>
    </source>
</evidence>
<dbReference type="GO" id="GO:0020037">
    <property type="term" value="F:heme binding"/>
    <property type="evidence" value="ECO:0007669"/>
    <property type="project" value="InterPro"/>
</dbReference>
<name>A0A2I2F3S8_ASPCN</name>
<dbReference type="GO" id="GO:0044550">
    <property type="term" value="P:secondary metabolite biosynthetic process"/>
    <property type="evidence" value="ECO:0007669"/>
    <property type="project" value="TreeGrafter"/>
</dbReference>
<dbReference type="SUPFAM" id="SSF47336">
    <property type="entry name" value="ACP-like"/>
    <property type="match status" value="1"/>
</dbReference>
<evidence type="ECO:0000313" key="8">
    <source>
        <dbReference type="Proteomes" id="UP000234585"/>
    </source>
</evidence>
<dbReference type="GO" id="GO:0031177">
    <property type="term" value="F:phosphopantetheine binding"/>
    <property type="evidence" value="ECO:0007669"/>
    <property type="project" value="TreeGrafter"/>
</dbReference>
<dbReference type="GO" id="GO:0016874">
    <property type="term" value="F:ligase activity"/>
    <property type="evidence" value="ECO:0007669"/>
    <property type="project" value="UniProtKB-KW"/>
</dbReference>
<dbReference type="Gene3D" id="3.30.300.30">
    <property type="match status" value="1"/>
</dbReference>
<feature type="region of interest" description="Disordered" evidence="5">
    <location>
        <begin position="83"/>
        <end position="129"/>
    </location>
</feature>
<sequence length="1477" mass="160160">MPLIVSAARLTTSSASAPRRTPSDTCSPLVKEVLRLYPATGAAAYALDGTEFFLHPSNGPPLNLDGIVGANCIGNIQSDEKVYRPTKDGSIPDRWLARSPSDDNGDDDTTKTPCAVDIPPGAWRPFNRGPRASIGQESVKLEARAILASVLTVAYRSRDQEALYSCDTESMTSPIDGHAKSCEDGSWCVIPPSGGEIGSGSPRRLQMSPRGRSAVATLCIDSGVQPFQAILALWAVVLSQYTDVQCGRIWVSGARGEPRRLLAASLADRVAFRALLDKSQWEVTTAPAGTEANTGVLWDQNPGQMLGSSNAIQEVCDLFWVVHAPCQQEPLAVEFWYRPGFLSEAVATTVMERMETLVFIVCQDADQNIRQLTMPTRRDMERQRDWQIRPTQAVEPMQVSVHKHCVQSPDRLAVIAGDGSLTYRELDGFVARAASLLVQVGIRSGALVPICFTKSLWAVVAMVAINRVGAAFVPLDPTLQTPMQQRDIVDQLGATVAVTGEACAAALQEMVDQVVVLSDQTVPTAGPSDQEKGLALTPPPEDSPAYVLFTSGSTGKPKGCVVCQSAFDLFVVLAPNLGLRPGDRAFHFASLTFAIGIIEVFCAVGLGATVCMPADHSQRKSVSQEMANLRVEWAMLTPTVLGILDPGNAPHLQRVVLAGEAPSPAQLELWAAAVHLRVAYGLTESSITLTISDRITPGRLRPGNVGFPINVTAWVVDPQDHDRLQPVGSPGELVIAGPSLAHGYLNQPDKAAVVFIPPPRWADPKDPTARYYKTGDLMRHDPDGSLVHLGRKDRQAKVRGIRVDLPSVEHAVGKHFPKAREVVAEVVPTSTSTSSRLAVFLLQEDPISAGGDILAAPTMGFISQAKRAEQQLSVSLPSFMVPSVFFPVLHIPRTRTGKTDRNRLRERASGLAPDKWIQYKINAPVETVPDSACQTDRSLRRIFANVLAIPPERVGPDADFFELGGDSVSAMRMAEMARVAGLSLHVHDVLTCRTLAAIAARAHGVQTLPDEALPRSLADDALKQRCVSEARRKWTLPAEVKVVDVLPATRMQALYINNGGLDSFGFLMVGEVDVDRLREACRAVVRRHAALRTIFTRTGTNLFQIVLESLDPPFECVTMTDDLTTFRQRFCFAGPDPSAHLDRPTVGFTWARDPAGRQHAFFVQLSHAQHDGASIPVLFQDLSAAYREPFTSPVMGFPDFLYYRARPGCVAAARQFWARYLEGAAATMPTIDGAHSPAGGTASPVFARASARLAPCPAGVTVGSVLRAAWAYVLSHAAATADVTFGHFVNARSLPLKGIDRVLGPCSHIIPCRVRRRDGWTVCEYLDHVHQDYLQTVRHDHLELNHILDAAAGCAPGTGVGTILLHQNIDSNRALHFDDARSIDSDLFMKFQKMTDIWVFSYPSATALDLRVLGPDSLLSQELCTRLVGQLAGLVQTFLETPDMRLSDIDLSTVGMVQTFLEPPTVHLLGVERLPLG</sequence>
<gene>
    <name evidence="7" type="ORF">BDW47DRAFT_128295</name>
</gene>
<dbReference type="Gene3D" id="1.10.630.10">
    <property type="entry name" value="Cytochrome P450"/>
    <property type="match status" value="1"/>
</dbReference>
<dbReference type="PANTHER" id="PTHR45527:SF11">
    <property type="entry name" value="NONRIBOSOMAL PEPTIDE SYNTHETASE 5"/>
    <property type="match status" value="1"/>
</dbReference>
<evidence type="ECO:0000259" key="6">
    <source>
        <dbReference type="PROSITE" id="PS50075"/>
    </source>
</evidence>
<organism evidence="7 8">
    <name type="scientific">Aspergillus candidus</name>
    <dbReference type="NCBI Taxonomy" id="41067"/>
    <lineage>
        <taxon>Eukaryota</taxon>
        <taxon>Fungi</taxon>
        <taxon>Dikarya</taxon>
        <taxon>Ascomycota</taxon>
        <taxon>Pezizomycotina</taxon>
        <taxon>Eurotiomycetes</taxon>
        <taxon>Eurotiomycetidae</taxon>
        <taxon>Eurotiales</taxon>
        <taxon>Aspergillaceae</taxon>
        <taxon>Aspergillus</taxon>
        <taxon>Aspergillus subgen. Circumdati</taxon>
    </lineage>
</organism>
<dbReference type="RefSeq" id="XP_024669238.1">
    <property type="nucleotide sequence ID" value="XM_024816829.1"/>
</dbReference>
<dbReference type="InterPro" id="IPR036736">
    <property type="entry name" value="ACP-like_sf"/>
</dbReference>
<dbReference type="GO" id="GO:0005737">
    <property type="term" value="C:cytoplasm"/>
    <property type="evidence" value="ECO:0007669"/>
    <property type="project" value="TreeGrafter"/>
</dbReference>
<dbReference type="EMBL" id="KZ559165">
    <property type="protein sequence ID" value="PLB35226.1"/>
    <property type="molecule type" value="Genomic_DNA"/>
</dbReference>
<protein>
    <recommendedName>
        <fullName evidence="6">Carrier domain-containing protein</fullName>
    </recommendedName>
</protein>
<dbReference type="InterPro" id="IPR020845">
    <property type="entry name" value="AMP-binding_CS"/>
</dbReference>
<dbReference type="PANTHER" id="PTHR45527">
    <property type="entry name" value="NONRIBOSOMAL PEPTIDE SYNTHETASE"/>
    <property type="match status" value="1"/>
</dbReference>
<dbReference type="Gene3D" id="3.30.559.10">
    <property type="entry name" value="Chloramphenicol acetyltransferase-like domain"/>
    <property type="match status" value="1"/>
</dbReference>
<accession>A0A2I2F3S8</accession>